<evidence type="ECO:0000313" key="2">
    <source>
        <dbReference type="Proteomes" id="UP000245754"/>
    </source>
</evidence>
<dbReference type="AlphaFoldDB" id="A0A316EPU4"/>
<dbReference type="RefSeq" id="WP_109584581.1">
    <property type="nucleotide sequence ID" value="NZ_QGGT01000004.1"/>
</dbReference>
<organism evidence="1 2">
    <name type="scientific">Cupriavidus plantarum</name>
    <dbReference type="NCBI Taxonomy" id="942865"/>
    <lineage>
        <taxon>Bacteria</taxon>
        <taxon>Pseudomonadati</taxon>
        <taxon>Pseudomonadota</taxon>
        <taxon>Betaproteobacteria</taxon>
        <taxon>Burkholderiales</taxon>
        <taxon>Burkholderiaceae</taxon>
        <taxon>Cupriavidus</taxon>
    </lineage>
</organism>
<protein>
    <recommendedName>
        <fullName evidence="3">DUF4393 domain-containing protein</fullName>
    </recommendedName>
</protein>
<dbReference type="Proteomes" id="UP000245754">
    <property type="component" value="Unassembled WGS sequence"/>
</dbReference>
<keyword evidence="2" id="KW-1185">Reference proteome</keyword>
<gene>
    <name evidence="1" type="ORF">C7419_104145</name>
</gene>
<accession>A0A316EPU4</accession>
<evidence type="ECO:0008006" key="3">
    <source>
        <dbReference type="Google" id="ProtNLM"/>
    </source>
</evidence>
<proteinExistence type="predicted"/>
<name>A0A316EPU4_9BURK</name>
<comment type="caution">
    <text evidence="1">The sequence shown here is derived from an EMBL/GenBank/DDBJ whole genome shotgun (WGS) entry which is preliminary data.</text>
</comment>
<dbReference type="EMBL" id="QGGT01000004">
    <property type="protein sequence ID" value="PWK33470.1"/>
    <property type="molecule type" value="Genomic_DNA"/>
</dbReference>
<evidence type="ECO:0000313" key="1">
    <source>
        <dbReference type="EMBL" id="PWK33470.1"/>
    </source>
</evidence>
<reference evidence="1 2" key="1">
    <citation type="submission" date="2018-05" db="EMBL/GenBank/DDBJ databases">
        <title>Genomic Encyclopedia of Type Strains, Phase IV (KMG-V): Genome sequencing to study the core and pangenomes of soil and plant-associated prokaryotes.</title>
        <authorList>
            <person name="Whitman W."/>
        </authorList>
    </citation>
    <scope>NUCLEOTIDE SEQUENCE [LARGE SCALE GENOMIC DNA]</scope>
    <source>
        <strain evidence="1 2">SLV-132</strain>
    </source>
</reference>
<sequence>MDPTVLVKWMSEGALSVGFAQANYVGAVAEAALSRFMRRRVEAARDILQEEIRRGTKRPMQATSEEEGAAIVYRYMRASQEGAARLNLRLLAQAMAGSVGDAPLVADQFLYFAELLAPLRRDELILLGRMCRHADELKSWELDMPDLKRMFPPQSHSRYAAIGVELVPSVFPDGLSFAAAAASLVRTGLIAPQYSNAYGGSRPPHYVVTPRLRELMRLIDIEAALDTEERK</sequence>